<name>A0AAE9Z7Q7_9GAMM</name>
<proteinExistence type="predicted"/>
<keyword evidence="1" id="KW-0472">Membrane</keyword>
<keyword evidence="1" id="KW-1133">Transmembrane helix</keyword>
<evidence type="ECO:0000256" key="1">
    <source>
        <dbReference type="SAM" id="Phobius"/>
    </source>
</evidence>
<dbReference type="Proteomes" id="UP000032352">
    <property type="component" value="Chromosome"/>
</dbReference>
<dbReference type="KEGG" id="tvd:SG34_019335"/>
<gene>
    <name evidence="2" type="ORF">SG34_019335</name>
</gene>
<protein>
    <submittedName>
        <fullName evidence="2">Uncharacterized protein</fullName>
    </submittedName>
</protein>
<reference evidence="2 3" key="2">
    <citation type="journal article" date="2022" name="Mar. Drugs">
        <title>Bioassay-Guided Fractionation Leads to the Detection of Cholic Acid Generated by the Rare Thalassomonas sp.</title>
        <authorList>
            <person name="Pheiffer F."/>
            <person name="Schneider Y.K."/>
            <person name="Hansen E.H."/>
            <person name="Andersen J.H."/>
            <person name="Isaksson J."/>
            <person name="Busche T."/>
            <person name="R C."/>
            <person name="Kalinowski J."/>
            <person name="Zyl L.V."/>
            <person name="Trindade M."/>
        </authorList>
    </citation>
    <scope>NUCLEOTIDE SEQUENCE [LARGE SCALE GENOMIC DNA]</scope>
    <source>
        <strain evidence="2 3">XOM25</strain>
    </source>
</reference>
<keyword evidence="3" id="KW-1185">Reference proteome</keyword>
<dbReference type="AlphaFoldDB" id="A0AAE9Z7Q7"/>
<evidence type="ECO:0000313" key="2">
    <source>
        <dbReference type="EMBL" id="WDE08306.1"/>
    </source>
</evidence>
<sequence>MFPLALAGCFISMILYILFGQITVKKLRKNSETKNLLGLEYVSGWDIINVAQALSIPRSWRRKLETGPFSVLYANSEALYKHTTKADRVLAAVFYWLLTASGLIMILLVIFDALALFK</sequence>
<accession>A0AAE9Z7Q7</accession>
<organism evidence="2 3">
    <name type="scientific">Thalassomonas viridans</name>
    <dbReference type="NCBI Taxonomy" id="137584"/>
    <lineage>
        <taxon>Bacteria</taxon>
        <taxon>Pseudomonadati</taxon>
        <taxon>Pseudomonadota</taxon>
        <taxon>Gammaproteobacteria</taxon>
        <taxon>Alteromonadales</taxon>
        <taxon>Colwelliaceae</taxon>
        <taxon>Thalassomonas</taxon>
    </lineage>
</organism>
<feature type="transmembrane region" description="Helical" evidence="1">
    <location>
        <begin position="93"/>
        <end position="117"/>
    </location>
</feature>
<keyword evidence="1" id="KW-0812">Transmembrane</keyword>
<reference evidence="2 3" key="1">
    <citation type="journal article" date="2015" name="Genome Announc.">
        <title>Draft Genome Sequences of Marine Isolates of Thalassomonas viridans and Thalassomonas actiniarum.</title>
        <authorList>
            <person name="Olonade I."/>
            <person name="van Zyl L.J."/>
            <person name="Trindade M."/>
        </authorList>
    </citation>
    <scope>NUCLEOTIDE SEQUENCE [LARGE SCALE GENOMIC DNA]</scope>
    <source>
        <strain evidence="2 3">XOM25</strain>
    </source>
</reference>
<evidence type="ECO:0000313" key="3">
    <source>
        <dbReference type="Proteomes" id="UP000032352"/>
    </source>
</evidence>
<dbReference type="EMBL" id="CP059733">
    <property type="protein sequence ID" value="WDE08306.1"/>
    <property type="molecule type" value="Genomic_DNA"/>
</dbReference>